<dbReference type="EMBL" id="CP060719">
    <property type="protein sequence ID" value="QNN70899.1"/>
    <property type="molecule type" value="Genomic_DNA"/>
</dbReference>
<reference evidence="1 2" key="1">
    <citation type="submission" date="2020-08" db="EMBL/GenBank/DDBJ databases">
        <title>Genome sequence of Thermomonas carbonis KCTC 42013T.</title>
        <authorList>
            <person name="Hyun D.-W."/>
            <person name="Bae J.-W."/>
        </authorList>
    </citation>
    <scope>NUCLEOTIDE SEQUENCE [LARGE SCALE GENOMIC DNA]</scope>
    <source>
        <strain evidence="1 2">KCTC 42013</strain>
    </source>
</reference>
<protein>
    <submittedName>
        <fullName evidence="1">Uncharacterized protein</fullName>
    </submittedName>
</protein>
<dbReference type="KEGG" id="tcn:H9L16_04765"/>
<dbReference type="Proteomes" id="UP000515804">
    <property type="component" value="Chromosome"/>
</dbReference>
<keyword evidence="2" id="KW-1185">Reference proteome</keyword>
<dbReference type="AlphaFoldDB" id="A0A7G9SSS4"/>
<evidence type="ECO:0000313" key="1">
    <source>
        <dbReference type="EMBL" id="QNN70899.1"/>
    </source>
</evidence>
<gene>
    <name evidence="1" type="ORF">H9L16_04765</name>
</gene>
<proteinExistence type="predicted"/>
<sequence length="304" mass="32625">MLGISLGLVLLPACERTKDTTGQAIGVAKATRIEAATRPVDAANLLRDRLLAHDGAGFARLAVPAELHARLAAGWKDGRSRWPLDELPLDAKLPGMLASLQAPGADKAWMATFRRQFAGADRDIDQAIRTLAVFGGEYVQNDGDYTQEERAHIAQTIAALSGWGLQAPFAEKARAQHFFTALTAAARRSGIDGKAGPAAFSTLGMEPSLKRLSPFLATLLAQLRQQYGLDIDASLRALKVTLLQQTGDTARLRLQYPLAGREIDAVVPAVRIDGRWYLADFVQRAEASLTAEPAEAGGKKPTPP</sequence>
<dbReference type="RefSeq" id="WP_187553414.1">
    <property type="nucleotide sequence ID" value="NZ_BMZL01000001.1"/>
</dbReference>
<organism evidence="1 2">
    <name type="scientific">Thermomonas carbonis</name>
    <dbReference type="NCBI Taxonomy" id="1463158"/>
    <lineage>
        <taxon>Bacteria</taxon>
        <taxon>Pseudomonadati</taxon>
        <taxon>Pseudomonadota</taxon>
        <taxon>Gammaproteobacteria</taxon>
        <taxon>Lysobacterales</taxon>
        <taxon>Lysobacteraceae</taxon>
        <taxon>Thermomonas</taxon>
    </lineage>
</organism>
<evidence type="ECO:0000313" key="2">
    <source>
        <dbReference type="Proteomes" id="UP000515804"/>
    </source>
</evidence>
<accession>A0A7G9SSS4</accession>
<name>A0A7G9SSS4_9GAMM</name>